<evidence type="ECO:0000313" key="12">
    <source>
        <dbReference type="Proteomes" id="UP001454086"/>
    </source>
</evidence>
<gene>
    <name evidence="11" type="primary">nhaC</name>
    <name evidence="11" type="ORF">WMQ36_24855</name>
</gene>
<keyword evidence="3" id="KW-0050">Antiport</keyword>
<name>A0ABV1DCT5_9FIRM</name>
<feature type="transmembrane region" description="Helical" evidence="9">
    <location>
        <begin position="269"/>
        <end position="287"/>
    </location>
</feature>
<feature type="transmembrane region" description="Helical" evidence="9">
    <location>
        <begin position="201"/>
        <end position="223"/>
    </location>
</feature>
<organism evidence="11 12">
    <name type="scientific">Enterocloster hominis</name>
    <name type="common">ex Hitch et al. 2024</name>
    <dbReference type="NCBI Taxonomy" id="1917870"/>
    <lineage>
        <taxon>Bacteria</taxon>
        <taxon>Bacillati</taxon>
        <taxon>Bacillota</taxon>
        <taxon>Clostridia</taxon>
        <taxon>Lachnospirales</taxon>
        <taxon>Lachnospiraceae</taxon>
        <taxon>Enterocloster</taxon>
    </lineage>
</organism>
<feature type="transmembrane region" description="Helical" evidence="9">
    <location>
        <begin position="20"/>
        <end position="40"/>
    </location>
</feature>
<dbReference type="NCBIfam" id="TIGR00931">
    <property type="entry name" value="antiport_nhaC"/>
    <property type="match status" value="1"/>
</dbReference>
<feature type="domain" description="Na+/H+ antiporter NhaC-like C-terminal" evidence="10">
    <location>
        <begin position="192"/>
        <end position="461"/>
    </location>
</feature>
<feature type="transmembrane region" description="Helical" evidence="9">
    <location>
        <begin position="439"/>
        <end position="464"/>
    </location>
</feature>
<feature type="transmembrane region" description="Helical" evidence="9">
    <location>
        <begin position="243"/>
        <end position="262"/>
    </location>
</feature>
<dbReference type="PANTHER" id="PTHR33451:SF3">
    <property type="entry name" value="MALATE-2H(+)_NA(+)-LACTATE ANTIPORTER"/>
    <property type="match status" value="1"/>
</dbReference>
<evidence type="ECO:0000256" key="8">
    <source>
        <dbReference type="ARBA" id="ARBA00038435"/>
    </source>
</evidence>
<reference evidence="11 12" key="1">
    <citation type="submission" date="2024-03" db="EMBL/GenBank/DDBJ databases">
        <title>Human intestinal bacterial collection.</title>
        <authorList>
            <person name="Pauvert C."/>
            <person name="Hitch T.C.A."/>
            <person name="Clavel T."/>
        </authorList>
    </citation>
    <scope>NUCLEOTIDE SEQUENCE [LARGE SCALE GENOMIC DNA]</scope>
    <source>
        <strain evidence="11 12">CLA-SR-H021</strain>
    </source>
</reference>
<evidence type="ECO:0000256" key="4">
    <source>
        <dbReference type="ARBA" id="ARBA00022475"/>
    </source>
</evidence>
<feature type="transmembrane region" description="Helical" evidence="9">
    <location>
        <begin position="320"/>
        <end position="338"/>
    </location>
</feature>
<evidence type="ECO:0000256" key="9">
    <source>
        <dbReference type="SAM" id="Phobius"/>
    </source>
</evidence>
<dbReference type="Pfam" id="PF03553">
    <property type="entry name" value="Na_H_antiporter"/>
    <property type="match status" value="1"/>
</dbReference>
<evidence type="ECO:0000256" key="5">
    <source>
        <dbReference type="ARBA" id="ARBA00022692"/>
    </source>
</evidence>
<keyword evidence="12" id="KW-1185">Reference proteome</keyword>
<dbReference type="Proteomes" id="UP001454086">
    <property type="component" value="Unassembled WGS sequence"/>
</dbReference>
<keyword evidence="4" id="KW-1003">Cell membrane</keyword>
<comment type="subcellular location">
    <subcellularLocation>
        <location evidence="1">Cell membrane</location>
        <topology evidence="1">Multi-pass membrane protein</topology>
    </subcellularLocation>
</comment>
<keyword evidence="5 9" id="KW-0812">Transmembrane</keyword>
<feature type="transmembrane region" description="Helical" evidence="9">
    <location>
        <begin position="144"/>
        <end position="172"/>
    </location>
</feature>
<sequence length="471" mass="49260">MENKKPTGKKNIEKRQPGIGLSAGVFLGILLLLSVGIAVFKMDVISLLVLCVLGTFAISMTLGYTMDELFDAMAVSLKNASVSLLFFIIIGMLVASWIAAGTVPTLIYYGLNFITPGLFLPLGFLACCATAFVTGTSWGTAGTIGIALLGMGSGMGVPAPLIAGMVVSGAAFGDYLSPMSDTTILASQSAQIDLYRHVKSMALTVIPALAMTTIILAVMGHGYNNAYDAATTNEILSTLKSSFTISPVTLVPVVLVLVLSAIKFPSIPALLLGVFTGGAIAVIWQGVSVTEFVNLLNSGISMDTGNAMVDTLVNRGGIQGMMWTFSLAFIALMLSGILEKVGYLKTLVGTFAGKIKNVGCLVISTYLTGIVGCMAMAEVYLSIIINGSLYRDIYKDKKVDPAVLSRTIEEGATLSGPLVPWTTCGAFMAGTLGVATLSYLPYAILCYLAPLISIICAFAGIAIYKESGKKA</sequence>
<keyword evidence="6 9" id="KW-1133">Transmembrane helix</keyword>
<keyword evidence="7 9" id="KW-0472">Membrane</keyword>
<evidence type="ECO:0000256" key="2">
    <source>
        <dbReference type="ARBA" id="ARBA00022448"/>
    </source>
</evidence>
<feature type="transmembrane region" description="Helical" evidence="9">
    <location>
        <begin position="358"/>
        <end position="385"/>
    </location>
</feature>
<protein>
    <submittedName>
        <fullName evidence="11">Na+/H+ antiporter NhaC</fullName>
    </submittedName>
</protein>
<evidence type="ECO:0000256" key="6">
    <source>
        <dbReference type="ARBA" id="ARBA00022989"/>
    </source>
</evidence>
<dbReference type="EMBL" id="JBBMFM010000158">
    <property type="protein sequence ID" value="MEQ2428194.1"/>
    <property type="molecule type" value="Genomic_DNA"/>
</dbReference>
<evidence type="ECO:0000256" key="1">
    <source>
        <dbReference type="ARBA" id="ARBA00004651"/>
    </source>
</evidence>
<feature type="transmembrane region" description="Helical" evidence="9">
    <location>
        <begin position="47"/>
        <end position="64"/>
    </location>
</feature>
<proteinExistence type="inferred from homology"/>
<evidence type="ECO:0000259" key="10">
    <source>
        <dbReference type="Pfam" id="PF03553"/>
    </source>
</evidence>
<dbReference type="InterPro" id="IPR018461">
    <property type="entry name" value="Na/H_Antiport_NhaC-like_C"/>
</dbReference>
<evidence type="ECO:0000256" key="7">
    <source>
        <dbReference type="ARBA" id="ARBA00023136"/>
    </source>
</evidence>
<dbReference type="InterPro" id="IPR052180">
    <property type="entry name" value="NhaC_Na-H+_Antiporter"/>
</dbReference>
<dbReference type="InterPro" id="IPR004770">
    <property type="entry name" value="Na/H_antiport_NhaC"/>
</dbReference>
<keyword evidence="2" id="KW-0813">Transport</keyword>
<feature type="transmembrane region" description="Helical" evidence="9">
    <location>
        <begin position="84"/>
        <end position="111"/>
    </location>
</feature>
<dbReference type="RefSeq" id="WP_008717820.1">
    <property type="nucleotide sequence ID" value="NZ_JBBMFM010000158.1"/>
</dbReference>
<evidence type="ECO:0000313" key="11">
    <source>
        <dbReference type="EMBL" id="MEQ2428194.1"/>
    </source>
</evidence>
<comment type="similarity">
    <text evidence="8">Belongs to the NhaC Na(+)/H(+) (TC 2.A.35) antiporter family.</text>
</comment>
<comment type="caution">
    <text evidence="11">The sequence shown here is derived from an EMBL/GenBank/DDBJ whole genome shotgun (WGS) entry which is preliminary data.</text>
</comment>
<evidence type="ECO:0000256" key="3">
    <source>
        <dbReference type="ARBA" id="ARBA00022449"/>
    </source>
</evidence>
<dbReference type="PANTHER" id="PTHR33451">
    <property type="entry name" value="MALATE-2H(+)/NA(+)-LACTATE ANTIPORTER"/>
    <property type="match status" value="1"/>
</dbReference>
<accession>A0ABV1DCT5</accession>